<evidence type="ECO:0000256" key="4">
    <source>
        <dbReference type="ARBA" id="ARBA00022786"/>
    </source>
</evidence>
<name>K1WSB9_MARBU</name>
<dbReference type="PANTHER" id="PTHR24068">
    <property type="entry name" value="UBIQUITIN-CONJUGATING ENZYME E2"/>
    <property type="match status" value="1"/>
</dbReference>
<dbReference type="OMA" id="WTRTHAI"/>
<dbReference type="GeneID" id="18762428"/>
<dbReference type="InParanoid" id="K1WSB9"/>
<evidence type="ECO:0000256" key="2">
    <source>
        <dbReference type="ARBA" id="ARBA00022679"/>
    </source>
</evidence>
<keyword evidence="5 7" id="KW-0067">ATP-binding</keyword>
<evidence type="ECO:0000256" key="3">
    <source>
        <dbReference type="ARBA" id="ARBA00022741"/>
    </source>
</evidence>
<dbReference type="KEGG" id="mbe:MBM_06493"/>
<evidence type="ECO:0000259" key="9">
    <source>
        <dbReference type="PROSITE" id="PS50127"/>
    </source>
</evidence>
<dbReference type="GO" id="GO:0061631">
    <property type="term" value="F:ubiquitin conjugating enzyme activity"/>
    <property type="evidence" value="ECO:0007669"/>
    <property type="project" value="UniProtKB-EC"/>
</dbReference>
<sequence length="276" mass="30749">MHGTGEVLGTERADLRPSPPPKSDARARLELRRQRSNDQRSTIKDQRSKTGESIHPYSVTTSICEPQSCNNLSSVAPPPPSPNFLHRFDALNSEILRIEAAVPLGIHRHLPGLTSQTNSPRLPLDTMAALPKRIIKETERLMAEPVPGISAVPHEDNLRYFDVSIHGPSQSPYEGGIFKLELFLPDDYPMCPPKIRFLTKIYHPNIDKLGRICLDVLKSNWSPALQIRTILLSIQALLGAPNPDDPLAPEVAKRWKEDEPAAIATAKEWTRTHAIN</sequence>
<dbReference type="HOGENOM" id="CLU_1008587_0_0_1"/>
<dbReference type="FunFam" id="3.10.110.10:FF:000020">
    <property type="entry name" value="Ubiquitin-conjugating enzyme E2 N"/>
    <property type="match status" value="1"/>
</dbReference>
<dbReference type="PROSITE" id="PS00183">
    <property type="entry name" value="UBC_1"/>
    <property type="match status" value="1"/>
</dbReference>
<dbReference type="OrthoDB" id="7851174at2759"/>
<dbReference type="EMBL" id="JH921442">
    <property type="protein sequence ID" value="EKD15277.1"/>
    <property type="molecule type" value="Genomic_DNA"/>
</dbReference>
<dbReference type="InterPro" id="IPR023313">
    <property type="entry name" value="UBQ-conjugating_AS"/>
</dbReference>
<reference evidence="10 11" key="1">
    <citation type="journal article" date="2012" name="BMC Genomics">
        <title>Sequencing the genome of Marssonina brunnea reveals fungus-poplar co-evolution.</title>
        <authorList>
            <person name="Zhu S."/>
            <person name="Cao Y.-Z."/>
            <person name="Jiang C."/>
            <person name="Tan B.-Y."/>
            <person name="Wang Z."/>
            <person name="Feng S."/>
            <person name="Zhang L."/>
            <person name="Su X.-H."/>
            <person name="Brejova B."/>
            <person name="Vinar T."/>
            <person name="Xu M."/>
            <person name="Wang M.-X."/>
            <person name="Zhang S.-G."/>
            <person name="Huang M.-R."/>
            <person name="Wu R."/>
            <person name="Zhou Y."/>
        </authorList>
    </citation>
    <scope>NUCLEOTIDE SEQUENCE [LARGE SCALE GENOMIC DNA]</scope>
    <source>
        <strain evidence="10 11">MB_m1</strain>
    </source>
</reference>
<dbReference type="InterPro" id="IPR000608">
    <property type="entry name" value="UBC"/>
</dbReference>
<dbReference type="eggNOG" id="KOG0417">
    <property type="taxonomic scope" value="Eukaryota"/>
</dbReference>
<keyword evidence="3 7" id="KW-0547">Nucleotide-binding</keyword>
<feature type="domain" description="UBC core" evidence="9">
    <location>
        <begin position="129"/>
        <end position="275"/>
    </location>
</feature>
<dbReference type="PROSITE" id="PS50127">
    <property type="entry name" value="UBC_2"/>
    <property type="match status" value="1"/>
</dbReference>
<dbReference type="InterPro" id="IPR016135">
    <property type="entry name" value="UBQ-conjugating_enzyme/RWD"/>
</dbReference>
<dbReference type="Proteomes" id="UP000006753">
    <property type="component" value="Unassembled WGS sequence"/>
</dbReference>
<feature type="compositionally biased region" description="Basic and acidic residues" evidence="8">
    <location>
        <begin position="23"/>
        <end position="52"/>
    </location>
</feature>
<organism evidence="10 11">
    <name type="scientific">Marssonina brunnea f. sp. multigermtubi (strain MB_m1)</name>
    <name type="common">Marssonina leaf spot fungus</name>
    <dbReference type="NCBI Taxonomy" id="1072389"/>
    <lineage>
        <taxon>Eukaryota</taxon>
        <taxon>Fungi</taxon>
        <taxon>Dikarya</taxon>
        <taxon>Ascomycota</taxon>
        <taxon>Pezizomycotina</taxon>
        <taxon>Leotiomycetes</taxon>
        <taxon>Helotiales</taxon>
        <taxon>Drepanopezizaceae</taxon>
        <taxon>Drepanopeziza</taxon>
    </lineage>
</organism>
<dbReference type="GO" id="GO:0005524">
    <property type="term" value="F:ATP binding"/>
    <property type="evidence" value="ECO:0007669"/>
    <property type="project" value="UniProtKB-UniRule"/>
</dbReference>
<evidence type="ECO:0000256" key="6">
    <source>
        <dbReference type="PROSITE-ProRule" id="PRU10133"/>
    </source>
</evidence>
<dbReference type="FunCoup" id="K1WSB9">
    <property type="interactions" value="892"/>
</dbReference>
<feature type="region of interest" description="Disordered" evidence="8">
    <location>
        <begin position="1"/>
        <end position="54"/>
    </location>
</feature>
<keyword evidence="2" id="KW-0808">Transferase</keyword>
<accession>K1WSB9</accession>
<evidence type="ECO:0000256" key="7">
    <source>
        <dbReference type="RuleBase" id="RU362109"/>
    </source>
</evidence>
<dbReference type="SMART" id="SM00212">
    <property type="entry name" value="UBCc"/>
    <property type="match status" value="1"/>
</dbReference>
<evidence type="ECO:0000313" key="11">
    <source>
        <dbReference type="Proteomes" id="UP000006753"/>
    </source>
</evidence>
<protein>
    <recommendedName>
        <fullName evidence="1">E2 ubiquitin-conjugating enzyme</fullName>
        <ecNumber evidence="1">2.3.2.23</ecNumber>
    </recommendedName>
</protein>
<comment type="similarity">
    <text evidence="7">Belongs to the ubiquitin-conjugating enzyme family.</text>
</comment>
<dbReference type="SUPFAM" id="SSF54495">
    <property type="entry name" value="UBC-like"/>
    <property type="match status" value="1"/>
</dbReference>
<dbReference type="Gene3D" id="3.10.110.10">
    <property type="entry name" value="Ubiquitin Conjugating Enzyme"/>
    <property type="match status" value="1"/>
</dbReference>
<dbReference type="AlphaFoldDB" id="K1WSB9"/>
<gene>
    <name evidence="10" type="ORF">MBM_06493</name>
</gene>
<evidence type="ECO:0000256" key="8">
    <source>
        <dbReference type="SAM" id="MobiDB-lite"/>
    </source>
</evidence>
<feature type="active site" description="Glycyl thioester intermediate" evidence="6">
    <location>
        <position position="213"/>
    </location>
</feature>
<dbReference type="Pfam" id="PF00179">
    <property type="entry name" value="UQ_con"/>
    <property type="match status" value="1"/>
</dbReference>
<dbReference type="EC" id="2.3.2.23" evidence="1"/>
<evidence type="ECO:0000256" key="1">
    <source>
        <dbReference type="ARBA" id="ARBA00012486"/>
    </source>
</evidence>
<dbReference type="STRING" id="1072389.K1WSB9"/>
<keyword evidence="11" id="KW-1185">Reference proteome</keyword>
<dbReference type="CDD" id="cd23813">
    <property type="entry name" value="UBCc_UBE2N"/>
    <property type="match status" value="1"/>
</dbReference>
<keyword evidence="4 7" id="KW-0833">Ubl conjugation pathway</keyword>
<proteinExistence type="inferred from homology"/>
<evidence type="ECO:0000313" key="10">
    <source>
        <dbReference type="EMBL" id="EKD15277.1"/>
    </source>
</evidence>
<evidence type="ECO:0000256" key="5">
    <source>
        <dbReference type="ARBA" id="ARBA00022840"/>
    </source>
</evidence>